<comment type="caution">
    <text evidence="2">The sequence shown here is derived from an EMBL/GenBank/DDBJ whole genome shotgun (WGS) entry which is preliminary data.</text>
</comment>
<reference evidence="2 3" key="1">
    <citation type="journal article" date="2020" name="Nature">
        <title>Six reference-quality genomes reveal evolution of bat adaptations.</title>
        <authorList>
            <person name="Jebb D."/>
            <person name="Huang Z."/>
            <person name="Pippel M."/>
            <person name="Hughes G.M."/>
            <person name="Lavrichenko K."/>
            <person name="Devanna P."/>
            <person name="Winkler S."/>
            <person name="Jermiin L.S."/>
            <person name="Skirmuntt E.C."/>
            <person name="Katzourakis A."/>
            <person name="Burkitt-Gray L."/>
            <person name="Ray D.A."/>
            <person name="Sullivan K.A.M."/>
            <person name="Roscito J.G."/>
            <person name="Kirilenko B.M."/>
            <person name="Davalos L.M."/>
            <person name="Corthals A.P."/>
            <person name="Power M.L."/>
            <person name="Jones G."/>
            <person name="Ransome R.D."/>
            <person name="Dechmann D.K.N."/>
            <person name="Locatelli A.G."/>
            <person name="Puechmaille S.J."/>
            <person name="Fedrigo O."/>
            <person name="Jarvis E.D."/>
            <person name="Hiller M."/>
            <person name="Vernes S.C."/>
            <person name="Myers E.W."/>
            <person name="Teeling E.C."/>
        </authorList>
    </citation>
    <scope>NUCLEOTIDE SEQUENCE [LARGE SCALE GENOMIC DNA]</scope>
    <source>
        <strain evidence="2">MRouAeg1</strain>
        <tissue evidence="2">Muscle</tissue>
    </source>
</reference>
<evidence type="ECO:0000256" key="1">
    <source>
        <dbReference type="SAM" id="MobiDB-lite"/>
    </source>
</evidence>
<name>A0A7J8GB71_ROUAE</name>
<dbReference type="Proteomes" id="UP000593571">
    <property type="component" value="Unassembled WGS sequence"/>
</dbReference>
<accession>A0A7J8GB71</accession>
<dbReference type="EMBL" id="JACASE010000006">
    <property type="protein sequence ID" value="KAF6457078.1"/>
    <property type="molecule type" value="Genomic_DNA"/>
</dbReference>
<feature type="region of interest" description="Disordered" evidence="1">
    <location>
        <begin position="121"/>
        <end position="149"/>
    </location>
</feature>
<gene>
    <name evidence="2" type="ORF">HJG63_011650</name>
</gene>
<dbReference type="AlphaFoldDB" id="A0A7J8GB71"/>
<evidence type="ECO:0000313" key="2">
    <source>
        <dbReference type="EMBL" id="KAF6457078.1"/>
    </source>
</evidence>
<organism evidence="2 3">
    <name type="scientific">Rousettus aegyptiacus</name>
    <name type="common">Egyptian fruit bat</name>
    <name type="synonym">Pteropus aegyptiacus</name>
    <dbReference type="NCBI Taxonomy" id="9407"/>
    <lineage>
        <taxon>Eukaryota</taxon>
        <taxon>Metazoa</taxon>
        <taxon>Chordata</taxon>
        <taxon>Craniata</taxon>
        <taxon>Vertebrata</taxon>
        <taxon>Euteleostomi</taxon>
        <taxon>Mammalia</taxon>
        <taxon>Eutheria</taxon>
        <taxon>Laurasiatheria</taxon>
        <taxon>Chiroptera</taxon>
        <taxon>Yinpterochiroptera</taxon>
        <taxon>Pteropodoidea</taxon>
        <taxon>Pteropodidae</taxon>
        <taxon>Rousettinae</taxon>
        <taxon>Rousettus</taxon>
    </lineage>
</organism>
<sequence>MTFSRSSNAQQICPRQRLWPPFKARCSSSESRKGHLRGRGGGPQQPPLCCWPLRCLCTVCPKDSGLPRSSRGATFLPRVLLPLPHPCLPTSLPSCFWFVFKTVKNKQHSLGCKMKEKGVGGPGAGVPSKAHVASGDQRHGIQGGARSHPHHLPSLDCVLKREVRLGRLTASAGWEWASLTSPCSPHSQVAAGLRFGCSGPEL</sequence>
<keyword evidence="3" id="KW-1185">Reference proteome</keyword>
<proteinExistence type="predicted"/>
<evidence type="ECO:0000313" key="3">
    <source>
        <dbReference type="Proteomes" id="UP000593571"/>
    </source>
</evidence>
<protein>
    <submittedName>
        <fullName evidence="2">Uncharacterized protein</fullName>
    </submittedName>
</protein>